<evidence type="ECO:0000313" key="2">
    <source>
        <dbReference type="EMBL" id="MBM6877468.1"/>
    </source>
</evidence>
<dbReference type="SUPFAM" id="SSF53146">
    <property type="entry name" value="Nitrogenase accessory factor-like"/>
    <property type="match status" value="1"/>
</dbReference>
<proteinExistence type="predicted"/>
<comment type="caution">
    <text evidence="2">The sequence shown here is derived from an EMBL/GenBank/DDBJ whole genome shotgun (WGS) entry which is preliminary data.</text>
</comment>
<gene>
    <name evidence="2" type="ORF">H9X83_04780</name>
</gene>
<feature type="domain" description="Dinitrogenase iron-molybdenum cofactor biosynthesis" evidence="1">
    <location>
        <begin position="12"/>
        <end position="100"/>
    </location>
</feature>
<organism evidence="2 3">
    <name type="scientific">Anaerotignum lactatifermentans</name>
    <dbReference type="NCBI Taxonomy" id="160404"/>
    <lineage>
        <taxon>Bacteria</taxon>
        <taxon>Bacillati</taxon>
        <taxon>Bacillota</taxon>
        <taxon>Clostridia</taxon>
        <taxon>Lachnospirales</taxon>
        <taxon>Anaerotignaceae</taxon>
        <taxon>Anaerotignum</taxon>
    </lineage>
</organism>
<reference evidence="2 3" key="1">
    <citation type="journal article" date="2021" name="Sci. Rep.">
        <title>The distribution of antibiotic resistance genes in chicken gut microbiota commensals.</title>
        <authorList>
            <person name="Juricova H."/>
            <person name="Matiasovicova J."/>
            <person name="Kubasova T."/>
            <person name="Cejkova D."/>
            <person name="Rychlik I."/>
        </authorList>
    </citation>
    <scope>NUCLEOTIDE SEQUENCE [LARGE SCALE GENOMIC DNA]</scope>
    <source>
        <strain evidence="2 3">An431b</strain>
    </source>
</reference>
<name>A0ABS2GA08_9FIRM</name>
<dbReference type="InterPro" id="IPR033913">
    <property type="entry name" value="MTH1175_dom"/>
</dbReference>
<accession>A0ABS2GA08</accession>
<dbReference type="Gene3D" id="3.30.420.130">
    <property type="entry name" value="Dinitrogenase iron-molybdenum cofactor biosynthesis domain"/>
    <property type="match status" value="1"/>
</dbReference>
<dbReference type="PANTHER" id="PTHR42983:SF1">
    <property type="entry name" value="IRON-MOLYBDENUM PROTEIN"/>
    <property type="match status" value="1"/>
</dbReference>
<dbReference type="CDD" id="cd00851">
    <property type="entry name" value="MTH1175"/>
    <property type="match status" value="1"/>
</dbReference>
<dbReference type="InterPro" id="IPR003731">
    <property type="entry name" value="Di-Nase_FeMo-co_biosynth"/>
</dbReference>
<evidence type="ECO:0000259" key="1">
    <source>
        <dbReference type="Pfam" id="PF02579"/>
    </source>
</evidence>
<sequence length="118" mass="12726">MMIAVPLDENKKDVCVSFGRAPYVLFYDTETKKQEICENPAAQAQGGAGLKAAQFLVDHKVNVLITIRCGQNAAEVLQAAEMSIYEAQGTDAETNLAAYAEGKLEPLSHFHAGFHGKA</sequence>
<protein>
    <submittedName>
        <fullName evidence="2">NifB/NifX family molybdenum-iron cluster-binding protein</fullName>
    </submittedName>
</protein>
<dbReference type="Pfam" id="PF02579">
    <property type="entry name" value="Nitro_FeMo-Co"/>
    <property type="match status" value="1"/>
</dbReference>
<dbReference type="EMBL" id="JACSNV010000005">
    <property type="protein sequence ID" value="MBM6877468.1"/>
    <property type="molecule type" value="Genomic_DNA"/>
</dbReference>
<dbReference type="RefSeq" id="WP_205133501.1">
    <property type="nucleotide sequence ID" value="NZ_JACSNT010000006.1"/>
</dbReference>
<dbReference type="InterPro" id="IPR036105">
    <property type="entry name" value="DiNase_FeMo-co_biosyn_sf"/>
</dbReference>
<dbReference type="PANTHER" id="PTHR42983">
    <property type="entry name" value="DINITROGENASE IRON-MOLYBDENUM COFACTOR PROTEIN-RELATED"/>
    <property type="match status" value="1"/>
</dbReference>
<dbReference type="Proteomes" id="UP000729290">
    <property type="component" value="Unassembled WGS sequence"/>
</dbReference>
<keyword evidence="3" id="KW-1185">Reference proteome</keyword>
<evidence type="ECO:0000313" key="3">
    <source>
        <dbReference type="Proteomes" id="UP000729290"/>
    </source>
</evidence>